<evidence type="ECO:0000256" key="1">
    <source>
        <dbReference type="SAM" id="MobiDB-lite"/>
    </source>
</evidence>
<accession>A0AAV4G0N7</accession>
<feature type="domain" description="AAA+ ATPase" evidence="2">
    <location>
        <begin position="147"/>
        <end position="289"/>
    </location>
</feature>
<dbReference type="InterPro" id="IPR003593">
    <property type="entry name" value="AAA+_ATPase"/>
</dbReference>
<gene>
    <name evidence="3" type="ORF">ElyMa_005860600</name>
</gene>
<dbReference type="Pfam" id="PF00004">
    <property type="entry name" value="AAA"/>
    <property type="match status" value="1"/>
</dbReference>
<dbReference type="SUPFAM" id="SSF52540">
    <property type="entry name" value="P-loop containing nucleoside triphosphate hydrolases"/>
    <property type="match status" value="1"/>
</dbReference>
<dbReference type="PANTHER" id="PTHR14690">
    <property type="entry name" value="IQ MOTIF CONTAINING WITH AAA DOMAIN 1"/>
    <property type="match status" value="1"/>
</dbReference>
<dbReference type="InterPro" id="IPR003959">
    <property type="entry name" value="ATPase_AAA_core"/>
</dbReference>
<dbReference type="PANTHER" id="PTHR14690:SF0">
    <property type="entry name" value="IQ MOTIF CONTAINING WITH AAA DOMAIN 1"/>
    <property type="match status" value="1"/>
</dbReference>
<evidence type="ECO:0000259" key="2">
    <source>
        <dbReference type="SMART" id="SM00382"/>
    </source>
</evidence>
<dbReference type="InterPro" id="IPR052267">
    <property type="entry name" value="N-DRC_Component"/>
</dbReference>
<dbReference type="GO" id="GO:0005524">
    <property type="term" value="F:ATP binding"/>
    <property type="evidence" value="ECO:0007669"/>
    <property type="project" value="InterPro"/>
</dbReference>
<dbReference type="GO" id="GO:0016887">
    <property type="term" value="F:ATP hydrolysis activity"/>
    <property type="evidence" value="ECO:0007669"/>
    <property type="project" value="InterPro"/>
</dbReference>
<keyword evidence="4" id="KW-1185">Reference proteome</keyword>
<dbReference type="InterPro" id="IPR027417">
    <property type="entry name" value="P-loop_NTPase"/>
</dbReference>
<dbReference type="Gene3D" id="3.40.50.300">
    <property type="entry name" value="P-loop containing nucleotide triphosphate hydrolases"/>
    <property type="match status" value="1"/>
</dbReference>
<evidence type="ECO:0000313" key="4">
    <source>
        <dbReference type="Proteomes" id="UP000762676"/>
    </source>
</evidence>
<dbReference type="AlphaFoldDB" id="A0AAV4G0N7"/>
<dbReference type="EMBL" id="BMAT01011783">
    <property type="protein sequence ID" value="GFR78894.1"/>
    <property type="molecule type" value="Genomic_DNA"/>
</dbReference>
<feature type="region of interest" description="Disordered" evidence="1">
    <location>
        <begin position="43"/>
        <end position="73"/>
    </location>
</feature>
<sequence length="409" mass="46463">MDNLQQRMDVQIAKETVRAEAEETVRKMVDAMMVIELDRLRAIDREPAPRPSKKDKKKKEKKGATKRGKKDPFGGRTVEELYSELVIAGIVSKPLQVTLDDLIGAPNYTDTRRNVYRLATPHDLKMALREMFGIPLCSRLIHSTVEQRKSVLLAGPPGVGKTLMVNGLCKETGANLFDLSPVKMVGLYQGRKQEDYLMNLLFKVAKAMEPTIILVNECHLLFPTKKAKKRSDVDKDKPSRWVRMLSRLMKMIVQGDRILLVGVTNEPFFAKTTAMCKLFENVFLVPFPEYGTRYALWQHHIKNLKLTRPHNMDLSIMAKMSEGYTGHDIEKIIANVCTPARQGLKRRLRNAEMLQGLTDKYPDDEAPSLADWITWYLTTPMMVARKQLIDGILEEEEAAAAAAKPAKRK</sequence>
<protein>
    <submittedName>
        <fullName evidence="3">IQ and AAA domain-containing protein 1-like</fullName>
    </submittedName>
</protein>
<name>A0AAV4G0N7_9GAST</name>
<dbReference type="Proteomes" id="UP000762676">
    <property type="component" value="Unassembled WGS sequence"/>
</dbReference>
<comment type="caution">
    <text evidence="3">The sequence shown here is derived from an EMBL/GenBank/DDBJ whole genome shotgun (WGS) entry which is preliminary data.</text>
</comment>
<evidence type="ECO:0000313" key="3">
    <source>
        <dbReference type="EMBL" id="GFR78894.1"/>
    </source>
</evidence>
<proteinExistence type="predicted"/>
<organism evidence="3 4">
    <name type="scientific">Elysia marginata</name>
    <dbReference type="NCBI Taxonomy" id="1093978"/>
    <lineage>
        <taxon>Eukaryota</taxon>
        <taxon>Metazoa</taxon>
        <taxon>Spiralia</taxon>
        <taxon>Lophotrochozoa</taxon>
        <taxon>Mollusca</taxon>
        <taxon>Gastropoda</taxon>
        <taxon>Heterobranchia</taxon>
        <taxon>Euthyneura</taxon>
        <taxon>Panpulmonata</taxon>
        <taxon>Sacoglossa</taxon>
        <taxon>Placobranchoidea</taxon>
        <taxon>Plakobranchidae</taxon>
        <taxon>Elysia</taxon>
    </lineage>
</organism>
<dbReference type="SMART" id="SM00382">
    <property type="entry name" value="AAA"/>
    <property type="match status" value="1"/>
</dbReference>
<reference evidence="3 4" key="1">
    <citation type="journal article" date="2021" name="Elife">
        <title>Chloroplast acquisition without the gene transfer in kleptoplastic sea slugs, Plakobranchus ocellatus.</title>
        <authorList>
            <person name="Maeda T."/>
            <person name="Takahashi S."/>
            <person name="Yoshida T."/>
            <person name="Shimamura S."/>
            <person name="Takaki Y."/>
            <person name="Nagai Y."/>
            <person name="Toyoda A."/>
            <person name="Suzuki Y."/>
            <person name="Arimoto A."/>
            <person name="Ishii H."/>
            <person name="Satoh N."/>
            <person name="Nishiyama T."/>
            <person name="Hasebe M."/>
            <person name="Maruyama T."/>
            <person name="Minagawa J."/>
            <person name="Obokata J."/>
            <person name="Shigenobu S."/>
        </authorList>
    </citation>
    <scope>NUCLEOTIDE SEQUENCE [LARGE SCALE GENOMIC DNA]</scope>
</reference>
<dbReference type="Gene3D" id="1.10.8.60">
    <property type="match status" value="1"/>
</dbReference>
<feature type="compositionally biased region" description="Basic residues" evidence="1">
    <location>
        <begin position="51"/>
        <end position="69"/>
    </location>
</feature>